<protein>
    <submittedName>
        <fullName evidence="2">Uncharacterized protein</fullName>
    </submittedName>
</protein>
<feature type="compositionally biased region" description="Basic and acidic residues" evidence="1">
    <location>
        <begin position="1081"/>
        <end position="1094"/>
    </location>
</feature>
<gene>
    <name evidence="2" type="ORF">TCAP_06915</name>
</gene>
<sequence>MAAKPRGGRAGRGGKAGGRGHHGGAHATETRKTSPEPKKDPPRGIRRGRAKSFISPRIQTSYDRSWHIRGFLKSVAKVFVPAAKNLCNRTVDGLKADTLRFENHPDIVARKEELDERLEDTIARAGRIRDRHIELAEQNLENNTCLAEQEYRNRAEDMMEDYYDGLLNKLTVLDSLHAKGLPVDVRDDRFEYKAIDDAHLDNEFGRYVEYRDGHLVPYPSQVPGTKAHELYVAAKAAIAAEKVAEDAAKKEAAAAKAEAATSKTRAGTPVKRKAQAQPEDQPTPKKVTRASARHAQLLAPGELSHPAPAMGLLAAAQQAAAVTEAVAEVVTEANSPAAEEGSVPASPEPESPRMEGGLFSHKEREVLKSAMPADEYGVRSYSNKPNKDTATYFRFFVPRVVEFKPWEIGFKDSTNDPSRVEAKKYNKYTGTPNSNGTHLDHRVVDYDSSTLTPEDLDQDAIERHGLHPSHGLFLATSTNAAEEAEPYVMPGKPVVYLANPSGRMAHASRSFRPTVNQRSADEKPLRYQMGLSLRRFCKTADIDSEDIAVTEFVESDELLRAKSIGTAAIETELSVFSQSDATASDAGEKMGAADGLPGLVDGGISALSMLTYATAYEEAREATRATPCASKTSRYDAIRDVFTASKPAPTPVPDDDTLGLNFLARVCNFERRLPDSTVGADTGHPQAPILESDMRTTTAQGEAAQAAPNAHGQVNPRMTQEPSAVFAHNQPREPAPPQPAGPVHAPNAEPPAYLVLQDPGMQPHPQVRPAEAQRNPHPPSGHLMQDRSAYYHPPGYAAPDHRDAHMASSRPADPGYNNPRGRAGYGSEAPPVQAYGNASYWPQQPQPGSARITMAGAAAQHQYPPPPATVPHSRIPFSHNSTAEPLPPLRPSRNRNQPLPEEPKHDAGMRPGMHSSMATYYPTLHSRGYHRGYSEHPHPASQPFGSERILPNPQHQQQAYMGSPSPGFSHQQAAQVLSPTFANPPGMPVQMAQQSPPGTPHGPSGSAHQHCSTPSGDAGNGKYRKLQPAPVPAHRAWTNKPELKTIFYDHKETGSSAALPNSGPTQIRGWNVNQPRKRSKQDRADSSNDREDSR</sequence>
<feature type="region of interest" description="Disordered" evidence="1">
    <location>
        <begin position="1"/>
        <end position="52"/>
    </location>
</feature>
<dbReference type="OrthoDB" id="4188028at2759"/>
<reference evidence="2 3" key="1">
    <citation type="submission" date="2017-08" db="EMBL/GenBank/DDBJ databases">
        <title>Harnessing the power of phylogenomics to disentangle the directionality and signatures of interkingdom host jumping in the parasitic fungal genus Tolypocladium.</title>
        <authorList>
            <person name="Quandt C.A."/>
            <person name="Patterson W."/>
            <person name="Spatafora J.W."/>
        </authorList>
    </citation>
    <scope>NUCLEOTIDE SEQUENCE [LARGE SCALE GENOMIC DNA]</scope>
    <source>
        <strain evidence="2 3">CBS 113982</strain>
    </source>
</reference>
<feature type="compositionally biased region" description="Low complexity" evidence="1">
    <location>
        <begin position="696"/>
        <end position="713"/>
    </location>
</feature>
<dbReference type="Proteomes" id="UP000236621">
    <property type="component" value="Unassembled WGS sequence"/>
</dbReference>
<organism evidence="2 3">
    <name type="scientific">Tolypocladium capitatum</name>
    <dbReference type="NCBI Taxonomy" id="45235"/>
    <lineage>
        <taxon>Eukaryota</taxon>
        <taxon>Fungi</taxon>
        <taxon>Dikarya</taxon>
        <taxon>Ascomycota</taxon>
        <taxon>Pezizomycotina</taxon>
        <taxon>Sordariomycetes</taxon>
        <taxon>Hypocreomycetidae</taxon>
        <taxon>Hypocreales</taxon>
        <taxon>Ophiocordycipitaceae</taxon>
        <taxon>Tolypocladium</taxon>
    </lineage>
</organism>
<evidence type="ECO:0000313" key="3">
    <source>
        <dbReference type="Proteomes" id="UP000236621"/>
    </source>
</evidence>
<feature type="region of interest" description="Disordered" evidence="1">
    <location>
        <begin position="1054"/>
        <end position="1094"/>
    </location>
</feature>
<feature type="compositionally biased region" description="Basic and acidic residues" evidence="1">
    <location>
        <begin position="28"/>
        <end position="43"/>
    </location>
</feature>
<comment type="caution">
    <text evidence="2">The sequence shown here is derived from an EMBL/GenBank/DDBJ whole genome shotgun (WGS) entry which is preliminary data.</text>
</comment>
<feature type="region of interest" description="Disordered" evidence="1">
    <location>
        <begin position="333"/>
        <end position="354"/>
    </location>
</feature>
<keyword evidence="3" id="KW-1185">Reference proteome</keyword>
<name>A0A2K3Q6M6_9HYPO</name>
<evidence type="ECO:0000256" key="1">
    <source>
        <dbReference type="SAM" id="MobiDB-lite"/>
    </source>
</evidence>
<dbReference type="AlphaFoldDB" id="A0A2K3Q6M6"/>
<dbReference type="STRING" id="45235.A0A2K3Q6M6"/>
<feature type="region of interest" description="Disordered" evidence="1">
    <location>
        <begin position="696"/>
        <end position="716"/>
    </location>
</feature>
<dbReference type="EMBL" id="NRSZ01001139">
    <property type="protein sequence ID" value="PNY23143.1"/>
    <property type="molecule type" value="Genomic_DNA"/>
</dbReference>
<feature type="compositionally biased region" description="Gly residues" evidence="1">
    <location>
        <begin position="8"/>
        <end position="17"/>
    </location>
</feature>
<proteinExistence type="predicted"/>
<feature type="compositionally biased region" description="Polar residues" evidence="1">
    <location>
        <begin position="1054"/>
        <end position="1065"/>
    </location>
</feature>
<feature type="region of interest" description="Disordered" evidence="1">
    <location>
        <begin position="857"/>
        <end position="1037"/>
    </location>
</feature>
<feature type="region of interest" description="Disordered" evidence="1">
    <location>
        <begin position="257"/>
        <end position="289"/>
    </location>
</feature>
<feature type="compositionally biased region" description="Polar residues" evidence="1">
    <location>
        <begin position="953"/>
        <end position="981"/>
    </location>
</feature>
<evidence type="ECO:0000313" key="2">
    <source>
        <dbReference type="EMBL" id="PNY23143.1"/>
    </source>
</evidence>
<accession>A0A2K3Q6M6</accession>
<feature type="region of interest" description="Disordered" evidence="1">
    <location>
        <begin position="728"/>
        <end position="830"/>
    </location>
</feature>